<proteinExistence type="predicted"/>
<dbReference type="EMBL" id="CAXAMM010024670">
    <property type="protein sequence ID" value="CAK9055790.1"/>
    <property type="molecule type" value="Genomic_DNA"/>
</dbReference>
<dbReference type="Gene3D" id="3.50.50.60">
    <property type="entry name" value="FAD/NAD(P)-binding domain"/>
    <property type="match status" value="1"/>
</dbReference>
<sequence length="170" mass="19200">MVQFKILGPGIQPASQTPVETELRILNSEEVLTLPVVTSTKVIELKEYLSLRLGVDTSDLHFVTRAGCSWRKQLDHEEVRRKVTVHGIRSFKPERATYSNPFLIIGAGHIGLRHGLYLLQRDFTNFLIVDRRNKVGGTSWISQANKTSKLQTELGTYHLQCLECSAEVDP</sequence>
<reference evidence="1 2" key="1">
    <citation type="submission" date="2024-02" db="EMBL/GenBank/DDBJ databases">
        <authorList>
            <person name="Chen Y."/>
            <person name="Shah S."/>
            <person name="Dougan E. K."/>
            <person name="Thang M."/>
            <person name="Chan C."/>
        </authorList>
    </citation>
    <scope>NUCLEOTIDE SEQUENCE [LARGE SCALE GENOMIC DNA]</scope>
</reference>
<name>A0ABP0N0J1_9DINO</name>
<comment type="caution">
    <text evidence="1">The sequence shown here is derived from an EMBL/GenBank/DDBJ whole genome shotgun (WGS) entry which is preliminary data.</text>
</comment>
<gene>
    <name evidence="1" type="ORF">SCF082_LOCUS30126</name>
</gene>
<organism evidence="1 2">
    <name type="scientific">Durusdinium trenchii</name>
    <dbReference type="NCBI Taxonomy" id="1381693"/>
    <lineage>
        <taxon>Eukaryota</taxon>
        <taxon>Sar</taxon>
        <taxon>Alveolata</taxon>
        <taxon>Dinophyceae</taxon>
        <taxon>Suessiales</taxon>
        <taxon>Symbiodiniaceae</taxon>
        <taxon>Durusdinium</taxon>
    </lineage>
</organism>
<dbReference type="Proteomes" id="UP001642464">
    <property type="component" value="Unassembled WGS sequence"/>
</dbReference>
<dbReference type="SUPFAM" id="SSF51905">
    <property type="entry name" value="FAD/NAD(P)-binding domain"/>
    <property type="match status" value="1"/>
</dbReference>
<protein>
    <submittedName>
        <fullName evidence="1">Pre-mRNA-processing factor 17</fullName>
    </submittedName>
</protein>
<evidence type="ECO:0000313" key="2">
    <source>
        <dbReference type="Proteomes" id="UP001642464"/>
    </source>
</evidence>
<dbReference type="InterPro" id="IPR036188">
    <property type="entry name" value="FAD/NAD-bd_sf"/>
</dbReference>
<keyword evidence="2" id="KW-1185">Reference proteome</keyword>
<accession>A0ABP0N0J1</accession>
<evidence type="ECO:0000313" key="1">
    <source>
        <dbReference type="EMBL" id="CAK9055790.1"/>
    </source>
</evidence>